<keyword evidence="2" id="KW-1133">Transmembrane helix</keyword>
<feature type="compositionally biased region" description="Pro residues" evidence="1">
    <location>
        <begin position="207"/>
        <end position="223"/>
    </location>
</feature>
<keyword evidence="2" id="KW-0472">Membrane</keyword>
<proteinExistence type="predicted"/>
<gene>
    <name evidence="3" type="ORF">AFM11_07070</name>
</gene>
<protein>
    <submittedName>
        <fullName evidence="3">Uncharacterized protein</fullName>
    </submittedName>
</protein>
<organism evidence="3 4">
    <name type="scientific">Mycolicibacterium wolinskyi</name>
    <dbReference type="NCBI Taxonomy" id="59750"/>
    <lineage>
        <taxon>Bacteria</taxon>
        <taxon>Bacillati</taxon>
        <taxon>Actinomycetota</taxon>
        <taxon>Actinomycetes</taxon>
        <taxon>Mycobacteriales</taxon>
        <taxon>Mycobacteriaceae</taxon>
        <taxon>Mycolicibacterium</taxon>
    </lineage>
</organism>
<dbReference type="PATRIC" id="fig|59750.3.peg.4613"/>
<reference evidence="3 4" key="1">
    <citation type="submission" date="2015-07" db="EMBL/GenBank/DDBJ databases">
        <title>A draft genome sequence of Mycobacterium wolinskyi.</title>
        <authorList>
            <person name="de Man T.J."/>
            <person name="Perry K.A."/>
            <person name="Coulliette A.D."/>
            <person name="Jensen B."/>
            <person name="Toney N.C."/>
            <person name="Limbago B.M."/>
            <person name="Noble-Wang J."/>
        </authorList>
    </citation>
    <scope>NUCLEOTIDE SEQUENCE [LARGE SCALE GENOMIC DNA]</scope>
    <source>
        <strain evidence="3 4">CDC_01</strain>
    </source>
</reference>
<feature type="region of interest" description="Disordered" evidence="1">
    <location>
        <begin position="55"/>
        <end position="161"/>
    </location>
</feature>
<dbReference type="AlphaFoldDB" id="A0A132PS45"/>
<feature type="compositionally biased region" description="Gly residues" evidence="1">
    <location>
        <begin position="128"/>
        <end position="137"/>
    </location>
</feature>
<sequence length="297" mass="28730">MSVDRTWMRNTAIGCAIACGAMVAGPGVAGTAVASADLFGIDLDILDIFDHKDKKKKSDHGAKVGAQQNGGSKKTGGPGNAGPKKAARPDPGGASQSAASADRAPESANAPESVTFGGAGQSPPAAVSGGGGGGGGVPTNSNIGRAPNLAPVPTTPSSRGIVIRATPPAAPAPVAPVAPAPVVLPPVPIALPPLPAAPSGGGAPSAPAVPSPNAPAVEPPSAPPLASNPSAPQVIPDSFRIGYADYLRTASTSDLLFAVLPGVAGLALLTAAGGAIGFRQARAAQTLPSPQIARFLP</sequence>
<evidence type="ECO:0000313" key="4">
    <source>
        <dbReference type="Proteomes" id="UP000070612"/>
    </source>
</evidence>
<evidence type="ECO:0000256" key="1">
    <source>
        <dbReference type="SAM" id="MobiDB-lite"/>
    </source>
</evidence>
<dbReference type="EMBL" id="LGTW01000003">
    <property type="protein sequence ID" value="KWX25171.1"/>
    <property type="molecule type" value="Genomic_DNA"/>
</dbReference>
<feature type="transmembrane region" description="Helical" evidence="2">
    <location>
        <begin position="255"/>
        <end position="278"/>
    </location>
</feature>
<dbReference type="Proteomes" id="UP000070612">
    <property type="component" value="Unassembled WGS sequence"/>
</dbReference>
<comment type="caution">
    <text evidence="3">The sequence shown here is derived from an EMBL/GenBank/DDBJ whole genome shotgun (WGS) entry which is preliminary data.</text>
</comment>
<name>A0A132PS45_9MYCO</name>
<accession>A0A132PS45</accession>
<keyword evidence="4" id="KW-1185">Reference proteome</keyword>
<evidence type="ECO:0000313" key="3">
    <source>
        <dbReference type="EMBL" id="KWX25171.1"/>
    </source>
</evidence>
<feature type="region of interest" description="Disordered" evidence="1">
    <location>
        <begin position="198"/>
        <end position="231"/>
    </location>
</feature>
<dbReference type="STRING" id="59750.AWC31_17645"/>
<evidence type="ECO:0000256" key="2">
    <source>
        <dbReference type="SAM" id="Phobius"/>
    </source>
</evidence>
<keyword evidence="2" id="KW-0812">Transmembrane</keyword>